<dbReference type="PANTHER" id="PTHR30543:SF21">
    <property type="entry name" value="NAD(P)H-DEPENDENT FMN REDUCTASE LOT6"/>
    <property type="match status" value="1"/>
</dbReference>
<feature type="domain" description="NADPH-dependent FMN reductase-like" evidence="3">
    <location>
        <begin position="5"/>
        <end position="151"/>
    </location>
</feature>
<dbReference type="GO" id="GO:0016491">
    <property type="term" value="F:oxidoreductase activity"/>
    <property type="evidence" value="ECO:0007669"/>
    <property type="project" value="InterPro"/>
</dbReference>
<reference evidence="5" key="1">
    <citation type="submission" date="2016-11" db="EMBL/GenBank/DDBJ databases">
        <authorList>
            <person name="Sisinthy S."/>
            <person name="Ara S."/>
            <person name="Gundlapally S.R."/>
        </authorList>
    </citation>
    <scope>NUCLEOTIDE SEQUENCE [LARGE SCALE GENOMIC DNA]</scope>
    <source>
        <strain evidence="5">V1-41</strain>
    </source>
</reference>
<dbReference type="GO" id="GO:0005829">
    <property type="term" value="C:cytosol"/>
    <property type="evidence" value="ECO:0007669"/>
    <property type="project" value="TreeGrafter"/>
</dbReference>
<evidence type="ECO:0000313" key="4">
    <source>
        <dbReference type="EMBL" id="PPL14929.1"/>
    </source>
</evidence>
<keyword evidence="2" id="KW-0288">FMN</keyword>
<comment type="cofactor">
    <cofactor evidence="1">
        <name>FMN</name>
        <dbReference type="ChEBI" id="CHEBI:58210"/>
    </cofactor>
</comment>
<dbReference type="Gene3D" id="3.40.50.360">
    <property type="match status" value="1"/>
</dbReference>
<accession>A0A2P5TJ40</accession>
<dbReference type="EMBL" id="MPZM01000044">
    <property type="protein sequence ID" value="PPL14929.1"/>
    <property type="molecule type" value="Genomic_DNA"/>
</dbReference>
<dbReference type="SUPFAM" id="SSF52218">
    <property type="entry name" value="Flavoproteins"/>
    <property type="match status" value="1"/>
</dbReference>
<protein>
    <submittedName>
        <fullName evidence="4">NADPH-dependent FMN reductase</fullName>
    </submittedName>
</protein>
<sequence length="191" mass="21022">MSNKTRIVAFSGSLRKDSYNTAAVRVAMEMAPADCEIELLDIGTLPLYNQELDGDKAPREVLQLAEKVMAADAILFSTPEYNYSVPGVLKNAIDWLSRQKPQPFAGKPAAIMSSSMSAFGGARAQYHLRQIMIYLDVHFVNKPEVMIARAHEKFDSQGQLADATTRDFIGQLVTALIALHHQLSPSEAAKK</sequence>
<comment type="caution">
    <text evidence="4">The sequence shown here is derived from an EMBL/GenBank/DDBJ whole genome shotgun (WGS) entry which is preliminary data.</text>
</comment>
<evidence type="ECO:0000259" key="3">
    <source>
        <dbReference type="Pfam" id="PF03358"/>
    </source>
</evidence>
<dbReference type="RefSeq" id="WP_104487720.1">
    <property type="nucleotide sequence ID" value="NZ_BMYB01000016.1"/>
</dbReference>
<keyword evidence="5" id="KW-1185">Reference proteome</keyword>
<dbReference type="InterPro" id="IPR005025">
    <property type="entry name" value="FMN_Rdtase-like_dom"/>
</dbReference>
<keyword evidence="2" id="KW-0285">Flavoprotein</keyword>
<gene>
    <name evidence="4" type="ORF">UN63_14230</name>
</gene>
<dbReference type="GO" id="GO:0010181">
    <property type="term" value="F:FMN binding"/>
    <property type="evidence" value="ECO:0007669"/>
    <property type="project" value="TreeGrafter"/>
</dbReference>
<dbReference type="AlphaFoldDB" id="A0A2P5TJ40"/>
<evidence type="ECO:0000256" key="1">
    <source>
        <dbReference type="ARBA" id="ARBA00001917"/>
    </source>
</evidence>
<dbReference type="OrthoDB" id="8523426at2"/>
<dbReference type="InterPro" id="IPR029039">
    <property type="entry name" value="Flavoprotein-like_sf"/>
</dbReference>
<organism evidence="4 5">
    <name type="scientific">Oceanisphaera arctica</name>
    <dbReference type="NCBI Taxonomy" id="641510"/>
    <lineage>
        <taxon>Bacteria</taxon>
        <taxon>Pseudomonadati</taxon>
        <taxon>Pseudomonadota</taxon>
        <taxon>Gammaproteobacteria</taxon>
        <taxon>Aeromonadales</taxon>
        <taxon>Aeromonadaceae</taxon>
        <taxon>Oceanisphaera</taxon>
    </lineage>
</organism>
<dbReference type="Proteomes" id="UP000242231">
    <property type="component" value="Unassembled WGS sequence"/>
</dbReference>
<dbReference type="InterPro" id="IPR050712">
    <property type="entry name" value="NAD(P)H-dep_reductase"/>
</dbReference>
<name>A0A2P5TJ40_9GAMM</name>
<dbReference type="PANTHER" id="PTHR30543">
    <property type="entry name" value="CHROMATE REDUCTASE"/>
    <property type="match status" value="1"/>
</dbReference>
<evidence type="ECO:0000313" key="5">
    <source>
        <dbReference type="Proteomes" id="UP000242231"/>
    </source>
</evidence>
<evidence type="ECO:0000256" key="2">
    <source>
        <dbReference type="ARBA" id="ARBA00022643"/>
    </source>
</evidence>
<proteinExistence type="predicted"/>
<dbReference type="Pfam" id="PF03358">
    <property type="entry name" value="FMN_red"/>
    <property type="match status" value="1"/>
</dbReference>